<keyword evidence="3" id="KW-1185">Reference proteome</keyword>
<evidence type="ECO:0000313" key="2">
    <source>
        <dbReference type="EMBL" id="NYD22812.1"/>
    </source>
</evidence>
<comment type="caution">
    <text evidence="2">The sequence shown here is derived from an EMBL/GenBank/DDBJ whole genome shotgun (WGS) entry which is preliminary data.</text>
</comment>
<evidence type="ECO:0000313" key="3">
    <source>
        <dbReference type="Proteomes" id="UP000521922"/>
    </source>
</evidence>
<dbReference type="EMBL" id="JACCBB010000001">
    <property type="protein sequence ID" value="NYD22812.1"/>
    <property type="molecule type" value="Genomic_DNA"/>
</dbReference>
<evidence type="ECO:0000259" key="1">
    <source>
        <dbReference type="Pfam" id="PF14280"/>
    </source>
</evidence>
<gene>
    <name evidence="2" type="ORF">BJ968_002352</name>
</gene>
<sequence>MLNDNVAQGSYGEALIQVMACAAGLTWSKKHLDVDGTDLSVHYPGRAPNGRRHAQIDMQIKSDSAPSIVDESISYSLPARNYDDLVGEPGIEFPVPRILVVVKTPKNIEEYMVLRQENYELNHLAYWVSLMNEEPVADSAKYRTAHVPLSNPLSAETLQNLVTRKVEEWR</sequence>
<dbReference type="AlphaFoldDB" id="A0A7Y9DLI0"/>
<dbReference type="RefSeq" id="WP_179752063.1">
    <property type="nucleotide sequence ID" value="NZ_BAAAGN010000020.1"/>
</dbReference>
<dbReference type="Proteomes" id="UP000521922">
    <property type="component" value="Unassembled WGS sequence"/>
</dbReference>
<protein>
    <recommendedName>
        <fullName evidence="1">DUF4365 domain-containing protein</fullName>
    </recommendedName>
</protein>
<feature type="domain" description="DUF4365" evidence="1">
    <location>
        <begin position="11"/>
        <end position="162"/>
    </location>
</feature>
<dbReference type="Pfam" id="PF14280">
    <property type="entry name" value="DUF4365"/>
    <property type="match status" value="1"/>
</dbReference>
<dbReference type="InterPro" id="IPR025375">
    <property type="entry name" value="DUF4365"/>
</dbReference>
<accession>A0A7Y9DLI0</accession>
<organism evidence="2 3">
    <name type="scientific">Kineococcus aurantiacus</name>
    <dbReference type="NCBI Taxonomy" id="37633"/>
    <lineage>
        <taxon>Bacteria</taxon>
        <taxon>Bacillati</taxon>
        <taxon>Actinomycetota</taxon>
        <taxon>Actinomycetes</taxon>
        <taxon>Kineosporiales</taxon>
        <taxon>Kineosporiaceae</taxon>
        <taxon>Kineococcus</taxon>
    </lineage>
</organism>
<name>A0A7Y9DLI0_9ACTN</name>
<proteinExistence type="predicted"/>
<reference evidence="2 3" key="1">
    <citation type="submission" date="2020-07" db="EMBL/GenBank/DDBJ databases">
        <title>Sequencing the genomes of 1000 actinobacteria strains.</title>
        <authorList>
            <person name="Klenk H.-P."/>
        </authorList>
    </citation>
    <scope>NUCLEOTIDE SEQUENCE [LARGE SCALE GENOMIC DNA]</scope>
    <source>
        <strain evidence="2 3">DSM 7487</strain>
    </source>
</reference>